<evidence type="ECO:0000259" key="4">
    <source>
        <dbReference type="Pfam" id="PF08241"/>
    </source>
</evidence>
<organism evidence="5 6">
    <name type="scientific">Micromonospora zhanjiangensis</name>
    <dbReference type="NCBI Taxonomy" id="1522057"/>
    <lineage>
        <taxon>Bacteria</taxon>
        <taxon>Bacillati</taxon>
        <taxon>Actinomycetota</taxon>
        <taxon>Actinomycetes</taxon>
        <taxon>Micromonosporales</taxon>
        <taxon>Micromonosporaceae</taxon>
        <taxon>Micromonospora</taxon>
    </lineage>
</organism>
<keyword evidence="3 5" id="KW-0808">Transferase</keyword>
<comment type="caution">
    <text evidence="5">The sequence shown here is derived from an EMBL/GenBank/DDBJ whole genome shotgun (WGS) entry which is preliminary data.</text>
</comment>
<feature type="domain" description="Methyltransferase type 11" evidence="4">
    <location>
        <begin position="43"/>
        <end position="131"/>
    </location>
</feature>
<dbReference type="SUPFAM" id="SSF53335">
    <property type="entry name" value="S-adenosyl-L-methionine-dependent methyltransferases"/>
    <property type="match status" value="1"/>
</dbReference>
<dbReference type="GO" id="GO:0032259">
    <property type="term" value="P:methylation"/>
    <property type="evidence" value="ECO:0007669"/>
    <property type="project" value="UniProtKB-KW"/>
</dbReference>
<dbReference type="EMBL" id="JBHSBN010000001">
    <property type="protein sequence ID" value="MFC4104397.1"/>
    <property type="molecule type" value="Genomic_DNA"/>
</dbReference>
<dbReference type="PANTHER" id="PTHR44942">
    <property type="entry name" value="METHYLTRANSF_11 DOMAIN-CONTAINING PROTEIN"/>
    <property type="match status" value="1"/>
</dbReference>
<dbReference type="InterPro" id="IPR029063">
    <property type="entry name" value="SAM-dependent_MTases_sf"/>
</dbReference>
<dbReference type="Proteomes" id="UP001595868">
    <property type="component" value="Unassembled WGS sequence"/>
</dbReference>
<accession>A0ABV8KEA8</accession>
<gene>
    <name evidence="5" type="ORF">ACFOX0_00385</name>
</gene>
<keyword evidence="2 5" id="KW-0489">Methyltransferase</keyword>
<protein>
    <submittedName>
        <fullName evidence="5">Class I SAM-dependent methyltransferase</fullName>
        <ecNumber evidence="5">2.1.1.-</ecNumber>
    </submittedName>
</protein>
<keyword evidence="6" id="KW-1185">Reference proteome</keyword>
<evidence type="ECO:0000313" key="5">
    <source>
        <dbReference type="EMBL" id="MFC4104397.1"/>
    </source>
</evidence>
<evidence type="ECO:0000256" key="1">
    <source>
        <dbReference type="ARBA" id="ARBA00008361"/>
    </source>
</evidence>
<dbReference type="Gene3D" id="3.40.50.150">
    <property type="entry name" value="Vaccinia Virus protein VP39"/>
    <property type="match status" value="1"/>
</dbReference>
<dbReference type="InterPro" id="IPR013216">
    <property type="entry name" value="Methyltransf_11"/>
</dbReference>
<reference evidence="6" key="1">
    <citation type="journal article" date="2019" name="Int. J. Syst. Evol. Microbiol.">
        <title>The Global Catalogue of Microorganisms (GCM) 10K type strain sequencing project: providing services to taxonomists for standard genome sequencing and annotation.</title>
        <authorList>
            <consortium name="The Broad Institute Genomics Platform"/>
            <consortium name="The Broad Institute Genome Sequencing Center for Infectious Disease"/>
            <person name="Wu L."/>
            <person name="Ma J."/>
        </authorList>
    </citation>
    <scope>NUCLEOTIDE SEQUENCE [LARGE SCALE GENOMIC DNA]</scope>
    <source>
        <strain evidence="6">2902at01</strain>
    </source>
</reference>
<dbReference type="GO" id="GO:0008168">
    <property type="term" value="F:methyltransferase activity"/>
    <property type="evidence" value="ECO:0007669"/>
    <property type="project" value="UniProtKB-KW"/>
</dbReference>
<dbReference type="EC" id="2.1.1.-" evidence="5"/>
<dbReference type="Pfam" id="PF08241">
    <property type="entry name" value="Methyltransf_11"/>
    <property type="match status" value="1"/>
</dbReference>
<evidence type="ECO:0000256" key="3">
    <source>
        <dbReference type="ARBA" id="ARBA00022679"/>
    </source>
</evidence>
<evidence type="ECO:0000313" key="6">
    <source>
        <dbReference type="Proteomes" id="UP001595868"/>
    </source>
</evidence>
<name>A0ABV8KEA8_9ACTN</name>
<dbReference type="RefSeq" id="WP_377541322.1">
    <property type="nucleotide sequence ID" value="NZ_JBHSBN010000001.1"/>
</dbReference>
<dbReference type="InterPro" id="IPR051052">
    <property type="entry name" value="Diverse_substrate_MTase"/>
</dbReference>
<proteinExistence type="inferred from homology"/>
<evidence type="ECO:0000256" key="2">
    <source>
        <dbReference type="ARBA" id="ARBA00022603"/>
    </source>
</evidence>
<dbReference type="PANTHER" id="PTHR44942:SF4">
    <property type="entry name" value="METHYLTRANSFERASE TYPE 11 DOMAIN-CONTAINING PROTEIN"/>
    <property type="match status" value="1"/>
</dbReference>
<comment type="similarity">
    <text evidence="1">Belongs to the methyltransferase superfamily.</text>
</comment>
<dbReference type="CDD" id="cd02440">
    <property type="entry name" value="AdoMet_MTases"/>
    <property type="match status" value="1"/>
</dbReference>
<sequence length="246" mass="27241">MTEPTPALSFGSAAAAYDRFRPRYPREAVRWALDLTRPAARVVDLGAGTGILSREILAQGHHVVPVEPDPGMRAQLAAGTPGSTALAGSAESIPLPDGDADAVLVGQAYHWFDKERAHAEVARVLRPAGTFAPIWNMRDDRVDWVVELGRIAHLGDSADTLVGKLTDFGPAFDAIELGEFGHRTALAPEQVIELVHTRSYYLTAERRQRDRVDRELWELFAGHPDLTGRQTVELPYRTFVFRARRR</sequence>